<dbReference type="GO" id="GO:0005737">
    <property type="term" value="C:cytoplasm"/>
    <property type="evidence" value="ECO:0007669"/>
    <property type="project" value="TreeGrafter"/>
</dbReference>
<evidence type="ECO:0000256" key="3">
    <source>
        <dbReference type="ARBA" id="ARBA00022679"/>
    </source>
</evidence>
<dbReference type="InterPro" id="IPR013785">
    <property type="entry name" value="Aldolase_TIM"/>
</dbReference>
<dbReference type="Pfam" id="PF01729">
    <property type="entry name" value="QRPTase_C"/>
    <property type="match status" value="1"/>
</dbReference>
<sequence>RDLEKAAVVHGGGRPHRRDLADGLLIKTTHTAFVPVATAVARARRVARPGESVEVEVGSVADALAAARAGADALLIDNASPAAARAIVRTLEAAGLRRGRWIELSGGIVPETVARYRRVGADAVSLGALTHSARALPFHLVIEPVRLRPPAR</sequence>
<organism evidence="5">
    <name type="scientific">mine drainage metagenome</name>
    <dbReference type="NCBI Taxonomy" id="410659"/>
    <lineage>
        <taxon>unclassified sequences</taxon>
        <taxon>metagenomes</taxon>
        <taxon>ecological metagenomes</taxon>
    </lineage>
</organism>
<dbReference type="GO" id="GO:0009435">
    <property type="term" value="P:NAD+ biosynthetic process"/>
    <property type="evidence" value="ECO:0007669"/>
    <property type="project" value="InterPro"/>
</dbReference>
<dbReference type="GO" id="GO:0004514">
    <property type="term" value="F:nicotinate-nucleotide diphosphorylase (carboxylating) activity"/>
    <property type="evidence" value="ECO:0007669"/>
    <property type="project" value="InterPro"/>
</dbReference>
<dbReference type="InterPro" id="IPR036068">
    <property type="entry name" value="Nicotinate_pribotase-like_C"/>
</dbReference>
<gene>
    <name evidence="5" type="ORF">B1B_10986</name>
</gene>
<comment type="caution">
    <text evidence="5">The sequence shown here is derived from an EMBL/GenBank/DDBJ whole genome shotgun (WGS) entry which is preliminary data.</text>
</comment>
<dbReference type="FunFam" id="3.20.20.70:FF:000030">
    <property type="entry name" value="Nicotinate-nucleotide pyrophosphorylase, carboxylating"/>
    <property type="match status" value="1"/>
</dbReference>
<keyword evidence="2 5" id="KW-0328">Glycosyltransferase</keyword>
<evidence type="ECO:0000256" key="2">
    <source>
        <dbReference type="ARBA" id="ARBA00022676"/>
    </source>
</evidence>
<dbReference type="InterPro" id="IPR002638">
    <property type="entry name" value="Quinolinate_PRibosylTrfase_C"/>
</dbReference>
<feature type="non-terminal residue" evidence="5">
    <location>
        <position position="1"/>
    </location>
</feature>
<dbReference type="AlphaFoldDB" id="T1A3K7"/>
<dbReference type="GO" id="GO:0034213">
    <property type="term" value="P:quinolinate catabolic process"/>
    <property type="evidence" value="ECO:0007669"/>
    <property type="project" value="TreeGrafter"/>
</dbReference>
<evidence type="ECO:0000259" key="4">
    <source>
        <dbReference type="Pfam" id="PF01729"/>
    </source>
</evidence>
<evidence type="ECO:0000256" key="1">
    <source>
        <dbReference type="ARBA" id="ARBA00009400"/>
    </source>
</evidence>
<dbReference type="InterPro" id="IPR027277">
    <property type="entry name" value="NadC/ModD"/>
</dbReference>
<keyword evidence="3 5" id="KW-0808">Transferase</keyword>
<dbReference type="PANTHER" id="PTHR32179:SF3">
    <property type="entry name" value="NICOTINATE-NUCLEOTIDE PYROPHOSPHORYLASE [CARBOXYLATING]"/>
    <property type="match status" value="1"/>
</dbReference>
<dbReference type="EMBL" id="AUZY01007102">
    <property type="protein sequence ID" value="EQD51517.1"/>
    <property type="molecule type" value="Genomic_DNA"/>
</dbReference>
<name>T1A3K7_9ZZZZ</name>
<reference evidence="5" key="1">
    <citation type="submission" date="2013-08" db="EMBL/GenBank/DDBJ databases">
        <authorList>
            <person name="Mendez C."/>
            <person name="Richter M."/>
            <person name="Ferrer M."/>
            <person name="Sanchez J."/>
        </authorList>
    </citation>
    <scope>NUCLEOTIDE SEQUENCE</scope>
</reference>
<feature type="domain" description="Quinolinate phosphoribosyl transferase C-terminal" evidence="4">
    <location>
        <begin position="1"/>
        <end position="140"/>
    </location>
</feature>
<dbReference type="PANTHER" id="PTHR32179">
    <property type="entry name" value="NICOTINATE-NUCLEOTIDE PYROPHOSPHORYLASE [CARBOXYLATING]"/>
    <property type="match status" value="1"/>
</dbReference>
<dbReference type="EC" id="2.4.2.-" evidence="5"/>
<reference evidence="5" key="2">
    <citation type="journal article" date="2014" name="ISME J.">
        <title>Microbial stratification in low pH oxic and suboxic macroscopic growths along an acid mine drainage.</title>
        <authorList>
            <person name="Mendez-Garcia C."/>
            <person name="Mesa V."/>
            <person name="Sprenger R.R."/>
            <person name="Richter M."/>
            <person name="Diez M.S."/>
            <person name="Solano J."/>
            <person name="Bargiela R."/>
            <person name="Golyshina O.V."/>
            <person name="Manteca A."/>
            <person name="Ramos J.L."/>
            <person name="Gallego J.R."/>
            <person name="Llorente I."/>
            <person name="Martins Dos Santos V.A."/>
            <person name="Jensen O.N."/>
            <person name="Pelaez A.I."/>
            <person name="Sanchez J."/>
            <person name="Ferrer M."/>
        </authorList>
    </citation>
    <scope>NUCLEOTIDE SEQUENCE</scope>
</reference>
<dbReference type="SUPFAM" id="SSF51690">
    <property type="entry name" value="Nicotinate/Quinolinate PRTase C-terminal domain-like"/>
    <property type="match status" value="1"/>
</dbReference>
<comment type="similarity">
    <text evidence="1">Belongs to the NadC/ModD family.</text>
</comment>
<proteinExistence type="inferred from homology"/>
<evidence type="ECO:0000313" key="5">
    <source>
        <dbReference type="EMBL" id="EQD51517.1"/>
    </source>
</evidence>
<accession>T1A3K7</accession>
<dbReference type="Gene3D" id="3.20.20.70">
    <property type="entry name" value="Aldolase class I"/>
    <property type="match status" value="1"/>
</dbReference>
<protein>
    <submittedName>
        <fullName evidence="5">Quinolinate phosphoribosyl transferase</fullName>
        <ecNumber evidence="5">2.4.2.-</ecNumber>
    </submittedName>
</protein>